<feature type="region of interest" description="Disordered" evidence="1">
    <location>
        <begin position="65"/>
        <end position="91"/>
    </location>
</feature>
<dbReference type="STRING" id="53468.A0A3P6HIY6"/>
<dbReference type="Proteomes" id="UP000267029">
    <property type="component" value="Unassembled WGS sequence"/>
</dbReference>
<evidence type="ECO:0000313" key="3">
    <source>
        <dbReference type="Proteomes" id="UP000267029"/>
    </source>
</evidence>
<organism evidence="2 3">
    <name type="scientific">Mesocestoides corti</name>
    <name type="common">Flatworm</name>
    <dbReference type="NCBI Taxonomy" id="53468"/>
    <lineage>
        <taxon>Eukaryota</taxon>
        <taxon>Metazoa</taxon>
        <taxon>Spiralia</taxon>
        <taxon>Lophotrochozoa</taxon>
        <taxon>Platyhelminthes</taxon>
        <taxon>Cestoda</taxon>
        <taxon>Eucestoda</taxon>
        <taxon>Cyclophyllidea</taxon>
        <taxon>Mesocestoididae</taxon>
        <taxon>Mesocestoides</taxon>
    </lineage>
</organism>
<evidence type="ECO:0000313" key="2">
    <source>
        <dbReference type="EMBL" id="VDD78498.1"/>
    </source>
</evidence>
<sequence>MTGLDGCALPLFHQFTREDTQHHLSQALKTQQQHHNQLVEDLFNAANVAERTLFDQTKVAGYVPSGPPMVSPSPADITPTSAEEMSASAPPQLPTPAVMPVSPAVAAAAATAAALATPLYQFACIPWIQQDPTVTHGNTTAAYIHPQIAATAAPKAAVPTNPLELNSLATIYQMAGLGVLNYGTPAPSQPFDMVLPLLNGQLSGQPVDADHGDLRPAAMSIVLSQHPHQFGTHTRAHIASVTHATHPANQELAQASVHPKSA</sequence>
<evidence type="ECO:0000256" key="1">
    <source>
        <dbReference type="SAM" id="MobiDB-lite"/>
    </source>
</evidence>
<accession>A0A3P6HIY6</accession>
<keyword evidence="3" id="KW-1185">Reference proteome</keyword>
<proteinExistence type="predicted"/>
<protein>
    <submittedName>
        <fullName evidence="2">Uncharacterized protein</fullName>
    </submittedName>
</protein>
<reference evidence="2 3" key="1">
    <citation type="submission" date="2018-10" db="EMBL/GenBank/DDBJ databases">
        <authorList>
            <consortium name="Pathogen Informatics"/>
        </authorList>
    </citation>
    <scope>NUCLEOTIDE SEQUENCE [LARGE SCALE GENOMIC DNA]</scope>
</reference>
<dbReference type="EMBL" id="UXSR01001749">
    <property type="protein sequence ID" value="VDD78498.1"/>
    <property type="molecule type" value="Genomic_DNA"/>
</dbReference>
<dbReference type="OrthoDB" id="10479612at2759"/>
<gene>
    <name evidence="2" type="ORF">MCOS_LOCUS4501</name>
</gene>
<dbReference type="AlphaFoldDB" id="A0A3P6HIY6"/>
<name>A0A3P6HIY6_MESCO</name>